<evidence type="ECO:0000313" key="13">
    <source>
        <dbReference type="Proteomes" id="UP000253383"/>
    </source>
</evidence>
<evidence type="ECO:0000259" key="11">
    <source>
        <dbReference type="PROSITE" id="PS50929"/>
    </source>
</evidence>
<dbReference type="FunFam" id="3.40.50.300:FF:000205">
    <property type="entry name" value="ABC transporter B family member 4"/>
    <property type="match status" value="1"/>
</dbReference>
<dbReference type="InterPro" id="IPR011527">
    <property type="entry name" value="ABC1_TM_dom"/>
</dbReference>
<dbReference type="EMBL" id="QOWE01000023">
    <property type="protein sequence ID" value="RCR66947.1"/>
    <property type="molecule type" value="Genomic_DNA"/>
</dbReference>
<organism evidence="12 13">
    <name type="scientific">Larkinella punicea</name>
    <dbReference type="NCBI Taxonomy" id="2315727"/>
    <lineage>
        <taxon>Bacteria</taxon>
        <taxon>Pseudomonadati</taxon>
        <taxon>Bacteroidota</taxon>
        <taxon>Cytophagia</taxon>
        <taxon>Cytophagales</taxon>
        <taxon>Spirosomataceae</taxon>
        <taxon>Larkinella</taxon>
    </lineage>
</organism>
<comment type="caution">
    <text evidence="12">The sequence shown here is derived from an EMBL/GenBank/DDBJ whole genome shotgun (WGS) entry which is preliminary data.</text>
</comment>
<dbReference type="SMART" id="SM00382">
    <property type="entry name" value="AAA"/>
    <property type="match status" value="1"/>
</dbReference>
<dbReference type="GO" id="GO:0015421">
    <property type="term" value="F:ABC-type oligopeptide transporter activity"/>
    <property type="evidence" value="ECO:0007669"/>
    <property type="project" value="TreeGrafter"/>
</dbReference>
<gene>
    <name evidence="12" type="ORF">DUE52_24420</name>
</gene>
<dbReference type="GO" id="GO:0005524">
    <property type="term" value="F:ATP binding"/>
    <property type="evidence" value="ECO:0007669"/>
    <property type="project" value="UniProtKB-KW"/>
</dbReference>
<evidence type="ECO:0000259" key="10">
    <source>
        <dbReference type="PROSITE" id="PS50893"/>
    </source>
</evidence>
<evidence type="ECO:0000256" key="3">
    <source>
        <dbReference type="ARBA" id="ARBA00022448"/>
    </source>
</evidence>
<dbReference type="InterPro" id="IPR039421">
    <property type="entry name" value="Type_1_exporter"/>
</dbReference>
<dbReference type="Gene3D" id="1.20.1560.10">
    <property type="entry name" value="ABC transporter type 1, transmembrane domain"/>
    <property type="match status" value="2"/>
</dbReference>
<evidence type="ECO:0000256" key="1">
    <source>
        <dbReference type="ARBA" id="ARBA00004651"/>
    </source>
</evidence>
<dbReference type="GO" id="GO:0005886">
    <property type="term" value="C:plasma membrane"/>
    <property type="evidence" value="ECO:0007669"/>
    <property type="project" value="UniProtKB-SubCell"/>
</dbReference>
<feature type="transmembrane region" description="Helical" evidence="9">
    <location>
        <begin position="39"/>
        <end position="61"/>
    </location>
</feature>
<dbReference type="SUPFAM" id="SSF52540">
    <property type="entry name" value="P-loop containing nucleoside triphosphate hydrolases"/>
    <property type="match status" value="1"/>
</dbReference>
<feature type="domain" description="ABC transporter" evidence="10">
    <location>
        <begin position="360"/>
        <end position="596"/>
    </location>
</feature>
<comment type="subcellular location">
    <subcellularLocation>
        <location evidence="1">Cell membrane</location>
        <topology evidence="1">Multi-pass membrane protein</topology>
    </subcellularLocation>
</comment>
<dbReference type="PANTHER" id="PTHR43394">
    <property type="entry name" value="ATP-DEPENDENT PERMEASE MDL1, MITOCHONDRIAL"/>
    <property type="match status" value="1"/>
</dbReference>
<keyword evidence="3" id="KW-0813">Transport</keyword>
<dbReference type="InterPro" id="IPR003593">
    <property type="entry name" value="AAA+_ATPase"/>
</dbReference>
<evidence type="ECO:0000256" key="4">
    <source>
        <dbReference type="ARBA" id="ARBA00022692"/>
    </source>
</evidence>
<dbReference type="Gene3D" id="3.40.50.300">
    <property type="entry name" value="P-loop containing nucleotide triphosphate hydrolases"/>
    <property type="match status" value="1"/>
</dbReference>
<dbReference type="PROSITE" id="PS50893">
    <property type="entry name" value="ABC_TRANSPORTER_2"/>
    <property type="match status" value="1"/>
</dbReference>
<keyword evidence="6 12" id="KW-0067">ATP-binding</keyword>
<dbReference type="PANTHER" id="PTHR43394:SF1">
    <property type="entry name" value="ATP-BINDING CASSETTE SUB-FAMILY B MEMBER 10, MITOCHONDRIAL"/>
    <property type="match status" value="1"/>
</dbReference>
<evidence type="ECO:0000256" key="8">
    <source>
        <dbReference type="ARBA" id="ARBA00023136"/>
    </source>
</evidence>
<evidence type="ECO:0000256" key="6">
    <source>
        <dbReference type="ARBA" id="ARBA00022840"/>
    </source>
</evidence>
<keyword evidence="13" id="KW-1185">Reference proteome</keyword>
<keyword evidence="8 9" id="KW-0472">Membrane</keyword>
<proteinExistence type="inferred from homology"/>
<feature type="transmembrane region" description="Helical" evidence="9">
    <location>
        <begin position="184"/>
        <end position="203"/>
    </location>
</feature>
<dbReference type="Pfam" id="PF00664">
    <property type="entry name" value="ABC_membrane"/>
    <property type="match status" value="1"/>
</dbReference>
<evidence type="ECO:0000256" key="5">
    <source>
        <dbReference type="ARBA" id="ARBA00022741"/>
    </source>
</evidence>
<reference evidence="12 13" key="1">
    <citation type="submission" date="2018-07" db="EMBL/GenBank/DDBJ databases">
        <title>Genome analysis of Larkinella rosea.</title>
        <authorList>
            <person name="Zhou Z."/>
            <person name="Wang G."/>
        </authorList>
    </citation>
    <scope>NUCLEOTIDE SEQUENCE [LARGE SCALE GENOMIC DNA]</scope>
    <source>
        <strain evidence="13">zzj9</strain>
    </source>
</reference>
<dbReference type="Pfam" id="PF00005">
    <property type="entry name" value="ABC_tran"/>
    <property type="match status" value="1"/>
</dbReference>
<feature type="transmembrane region" description="Helical" evidence="9">
    <location>
        <begin position="295"/>
        <end position="315"/>
    </location>
</feature>
<feature type="domain" description="ABC transmembrane type-1" evidence="11">
    <location>
        <begin position="42"/>
        <end position="324"/>
    </location>
</feature>
<dbReference type="Proteomes" id="UP000253383">
    <property type="component" value="Unassembled WGS sequence"/>
</dbReference>
<evidence type="ECO:0000256" key="2">
    <source>
        <dbReference type="ARBA" id="ARBA00007577"/>
    </source>
</evidence>
<dbReference type="GO" id="GO:0090374">
    <property type="term" value="P:oligopeptide export from mitochondrion"/>
    <property type="evidence" value="ECO:0007669"/>
    <property type="project" value="TreeGrafter"/>
</dbReference>
<dbReference type="InterPro" id="IPR027417">
    <property type="entry name" value="P-loop_NTPase"/>
</dbReference>
<keyword evidence="5" id="KW-0547">Nucleotide-binding</keyword>
<feature type="transmembrane region" description="Helical" evidence="9">
    <location>
        <begin position="81"/>
        <end position="102"/>
    </location>
</feature>
<name>A0A368JH17_9BACT</name>
<dbReference type="InterPro" id="IPR003439">
    <property type="entry name" value="ABC_transporter-like_ATP-bd"/>
</dbReference>
<feature type="transmembrane region" description="Helical" evidence="9">
    <location>
        <begin position="160"/>
        <end position="178"/>
    </location>
</feature>
<dbReference type="SUPFAM" id="SSF90123">
    <property type="entry name" value="ABC transporter transmembrane region"/>
    <property type="match status" value="1"/>
</dbReference>
<comment type="similarity">
    <text evidence="2">Belongs to the ABC transporter superfamily. ABCB family. Multidrug resistance exporter (TC 3.A.1.201) subfamily.</text>
</comment>
<sequence>MAKRGRGSDENEEDKKVKVNRDALKKSLRLFRFIKPYKGYFITGLVFLLLSSATTLVFPKLLGDILKVVENKLSAGSLNELTLLLFGLLVIQSAFSFARVYLFAQVSERSMADVRRAVYKKIVTLPIFFFEQRRVGELTSRISSDVTQLQDVLSTTLAEFLRQIITLLAGVALISFTSLKLTGFMLATVPVVIVAAIFFGRFIRKLSRKAQDELAQANVVVEETLQSVSVVKAFTNEPYEVRRYSTALDKVVQNSLRVANYRGGFVSFIVFALFGGIVGVVWYGAQLMLAGELTFAQLVTFVIYTMYIGGAVGGLGDLYAQIQRTIGASERILDILEEQSEVELPETEPIQLGIPLQGDIRFRNIHFSYPSRPDVEVLKGVSLEVPAGHKIALVGQSGAGKSTIVQLLLRYYATTGGSITIDGRPIQDIDIRYLRQNIAVVPQEVILFGGTILENISYGKPGATDAEVMEAARKANALDFIESFPEKFQTIVGERGVKLSGGQRQRIAIARAILKDPAILILDEATSSLDAESERLVQEALDVLMQNRTTVIIAHRLATIRKVDTIYVIREGQITETGTHDELSTLEDGLYANLVKLQFETTDS</sequence>
<evidence type="ECO:0000256" key="9">
    <source>
        <dbReference type="SAM" id="Phobius"/>
    </source>
</evidence>
<dbReference type="GO" id="GO:0016887">
    <property type="term" value="F:ATP hydrolysis activity"/>
    <property type="evidence" value="ECO:0007669"/>
    <property type="project" value="InterPro"/>
</dbReference>
<feature type="transmembrane region" description="Helical" evidence="9">
    <location>
        <begin position="265"/>
        <end position="283"/>
    </location>
</feature>
<dbReference type="AlphaFoldDB" id="A0A368JH17"/>
<dbReference type="CDD" id="cd03249">
    <property type="entry name" value="ABC_MTABC3_MDL1_MDL2"/>
    <property type="match status" value="1"/>
</dbReference>
<accession>A0A368JH17</accession>
<evidence type="ECO:0000256" key="7">
    <source>
        <dbReference type="ARBA" id="ARBA00022989"/>
    </source>
</evidence>
<dbReference type="InterPro" id="IPR017871">
    <property type="entry name" value="ABC_transporter-like_CS"/>
</dbReference>
<dbReference type="RefSeq" id="WP_114408694.1">
    <property type="nucleotide sequence ID" value="NZ_QOWE01000023.1"/>
</dbReference>
<keyword evidence="7 9" id="KW-1133">Transmembrane helix</keyword>
<evidence type="ECO:0000313" key="12">
    <source>
        <dbReference type="EMBL" id="RCR66947.1"/>
    </source>
</evidence>
<dbReference type="PROSITE" id="PS00211">
    <property type="entry name" value="ABC_TRANSPORTER_1"/>
    <property type="match status" value="1"/>
</dbReference>
<dbReference type="PROSITE" id="PS50929">
    <property type="entry name" value="ABC_TM1F"/>
    <property type="match status" value="1"/>
</dbReference>
<dbReference type="InterPro" id="IPR036640">
    <property type="entry name" value="ABC1_TM_sf"/>
</dbReference>
<dbReference type="CDD" id="cd18576">
    <property type="entry name" value="ABC_6TM_bac_exporter_ABCB8_10_like"/>
    <property type="match status" value="1"/>
</dbReference>
<keyword evidence="4 9" id="KW-0812">Transmembrane</keyword>
<dbReference type="OrthoDB" id="9769115at2"/>
<protein>
    <submittedName>
        <fullName evidence="12">ATP-binding cassette domain-containing protein</fullName>
    </submittedName>
</protein>